<comment type="similarity">
    <text evidence="13">Belongs to the CWC16 family. YJU2 subfamily.</text>
</comment>
<evidence type="ECO:0000259" key="16">
    <source>
        <dbReference type="PROSITE" id="PS50853"/>
    </source>
</evidence>
<feature type="binding site" evidence="13">
    <location>
        <position position="271"/>
    </location>
    <ligand>
        <name>Zn(2+)</name>
        <dbReference type="ChEBI" id="CHEBI:29105"/>
    </ligand>
</feature>
<dbReference type="AlphaFoldDB" id="A0AA41MLA3"/>
<evidence type="ECO:0000256" key="14">
    <source>
        <dbReference type="SAM" id="Coils"/>
    </source>
</evidence>
<dbReference type="Pfam" id="PF04502">
    <property type="entry name" value="Saf4_Yju2"/>
    <property type="match status" value="1"/>
</dbReference>
<dbReference type="InterPro" id="IPR056621">
    <property type="entry name" value="FN3_IL27B_N"/>
</dbReference>
<evidence type="ECO:0000256" key="1">
    <source>
        <dbReference type="ARBA" id="ARBA00004123"/>
    </source>
</evidence>
<dbReference type="PROSITE" id="PS50853">
    <property type="entry name" value="FN3"/>
    <property type="match status" value="1"/>
</dbReference>
<dbReference type="SUPFAM" id="SSF49265">
    <property type="entry name" value="Fibronectin type III"/>
    <property type="match status" value="2"/>
</dbReference>
<comment type="caution">
    <text evidence="17">The sequence shown here is derived from an EMBL/GenBank/DDBJ whole genome shotgun (WGS) entry which is preliminary data.</text>
</comment>
<evidence type="ECO:0000256" key="13">
    <source>
        <dbReference type="HAMAP-Rule" id="MF_03226"/>
    </source>
</evidence>
<evidence type="ECO:0000256" key="8">
    <source>
        <dbReference type="ARBA" id="ARBA00022737"/>
    </source>
</evidence>
<feature type="domain" description="Fibronectin type-III" evidence="16">
    <location>
        <begin position="125"/>
        <end position="216"/>
    </location>
</feature>
<feature type="region of interest" description="Disordered" evidence="15">
    <location>
        <begin position="391"/>
        <end position="503"/>
    </location>
</feature>
<evidence type="ECO:0000256" key="4">
    <source>
        <dbReference type="ARBA" id="ARBA00022664"/>
    </source>
</evidence>
<keyword evidence="10" id="KW-0325">Glycoprotein</keyword>
<keyword evidence="8" id="KW-0677">Repeat</keyword>
<evidence type="ECO:0000256" key="6">
    <source>
        <dbReference type="ARBA" id="ARBA00022728"/>
    </source>
</evidence>
<dbReference type="PANTHER" id="PTHR12111:SF1">
    <property type="entry name" value="SPLICING FACTOR YJU2"/>
    <property type="match status" value="1"/>
</dbReference>
<dbReference type="InterPro" id="IPR036116">
    <property type="entry name" value="FN3_sf"/>
</dbReference>
<comment type="subunit">
    <text evidence="13">Component of the spliceosome. Present in the activated B complex, the catalytically activated B* complex which catalyzes the branching, the catalytic step 1 C complex catalyzing the exon ligation, and the postcatalytic P complex containing the ligated exons (mRNA) and the excised lariat intron.</text>
</comment>
<keyword evidence="12 13" id="KW-0539">Nucleus</keyword>
<feature type="binding site" evidence="13">
    <location>
        <position position="268"/>
    </location>
    <ligand>
        <name>Zn(2+)</name>
        <dbReference type="ChEBI" id="CHEBI:29105"/>
    </ligand>
</feature>
<dbReference type="GO" id="GO:0000349">
    <property type="term" value="P:generation of catalytic spliceosome for first transesterification step"/>
    <property type="evidence" value="ECO:0007669"/>
    <property type="project" value="UniProtKB-UniRule"/>
</dbReference>
<evidence type="ECO:0000256" key="15">
    <source>
        <dbReference type="SAM" id="MobiDB-lite"/>
    </source>
</evidence>
<evidence type="ECO:0000313" key="18">
    <source>
        <dbReference type="Proteomes" id="UP001166674"/>
    </source>
</evidence>
<dbReference type="Gene3D" id="2.60.40.10">
    <property type="entry name" value="Immunoglobulins"/>
    <property type="match status" value="2"/>
</dbReference>
<dbReference type="CDD" id="cd00063">
    <property type="entry name" value="FN3"/>
    <property type="match status" value="1"/>
</dbReference>
<keyword evidence="11" id="KW-0508">mRNA splicing</keyword>
<keyword evidence="4" id="KW-0507">mRNA processing</keyword>
<dbReference type="GO" id="GO:0071006">
    <property type="term" value="C:U2-type catalytic step 1 spliceosome"/>
    <property type="evidence" value="ECO:0007669"/>
    <property type="project" value="UniProtKB-UniRule"/>
</dbReference>
<dbReference type="InterPro" id="IPR007590">
    <property type="entry name" value="Saf4/Yju2"/>
</dbReference>
<gene>
    <name evidence="13" type="primary">YJU2</name>
    <name evidence="17" type="ORF">SUZIE_125580</name>
</gene>
<dbReference type="GO" id="GO:0004896">
    <property type="term" value="F:cytokine receptor activity"/>
    <property type="evidence" value="ECO:0007669"/>
    <property type="project" value="InterPro"/>
</dbReference>
<feature type="binding site" evidence="13">
    <location>
        <position position="234"/>
    </location>
    <ligand>
        <name>Zn(2+)</name>
        <dbReference type="ChEBI" id="CHEBI:29105"/>
    </ligand>
</feature>
<feature type="coiled-coil region" evidence="14">
    <location>
        <begin position="295"/>
        <end position="342"/>
    </location>
</feature>
<organism evidence="17 18">
    <name type="scientific">Sciurus carolinensis</name>
    <name type="common">Eastern gray squirrel</name>
    <dbReference type="NCBI Taxonomy" id="30640"/>
    <lineage>
        <taxon>Eukaryota</taxon>
        <taxon>Metazoa</taxon>
        <taxon>Chordata</taxon>
        <taxon>Craniata</taxon>
        <taxon>Vertebrata</taxon>
        <taxon>Euteleostomi</taxon>
        <taxon>Mammalia</taxon>
        <taxon>Eutheria</taxon>
        <taxon>Euarchontoglires</taxon>
        <taxon>Glires</taxon>
        <taxon>Rodentia</taxon>
        <taxon>Sciuromorpha</taxon>
        <taxon>Sciuridae</taxon>
        <taxon>Sciurinae</taxon>
        <taxon>Sciurini</taxon>
        <taxon>Sciurus</taxon>
    </lineage>
</organism>
<protein>
    <recommendedName>
        <fullName evidence="13">Splicing factor YJU2</fullName>
    </recommendedName>
</protein>
<evidence type="ECO:0000256" key="10">
    <source>
        <dbReference type="ARBA" id="ARBA00023180"/>
    </source>
</evidence>
<dbReference type="GO" id="GO:0016020">
    <property type="term" value="C:membrane"/>
    <property type="evidence" value="ECO:0007669"/>
    <property type="project" value="InterPro"/>
</dbReference>
<accession>A0AA41MLA3</accession>
<dbReference type="HAMAP" id="MF_03226">
    <property type="entry name" value="YJU2"/>
    <property type="match status" value="1"/>
</dbReference>
<keyword evidence="6 13" id="KW-0747">Spliceosome</keyword>
<dbReference type="PANTHER" id="PTHR12111">
    <property type="entry name" value="SPLICING FACTOR YJU2"/>
    <property type="match status" value="1"/>
</dbReference>
<dbReference type="GO" id="GO:0005576">
    <property type="term" value="C:extracellular region"/>
    <property type="evidence" value="ECO:0007669"/>
    <property type="project" value="UniProtKB-SubCell"/>
</dbReference>
<dbReference type="InterPro" id="IPR013783">
    <property type="entry name" value="Ig-like_fold"/>
</dbReference>
<evidence type="ECO:0000256" key="5">
    <source>
        <dbReference type="ARBA" id="ARBA00022723"/>
    </source>
</evidence>
<dbReference type="Proteomes" id="UP001166674">
    <property type="component" value="Unassembled WGS sequence"/>
</dbReference>
<evidence type="ECO:0000256" key="11">
    <source>
        <dbReference type="ARBA" id="ARBA00023187"/>
    </source>
</evidence>
<evidence type="ECO:0000256" key="3">
    <source>
        <dbReference type="ARBA" id="ARBA00022525"/>
    </source>
</evidence>
<dbReference type="InterPro" id="IPR003530">
    <property type="entry name" value="Hematopoietin_rcpt_L_F3_CS"/>
</dbReference>
<dbReference type="GO" id="GO:0046872">
    <property type="term" value="F:metal ion binding"/>
    <property type="evidence" value="ECO:0007669"/>
    <property type="project" value="UniProtKB-KW"/>
</dbReference>
<sequence>MWRLRCGGADPVLSSSGGPVAPRQPRVQCRASRYPVAVDCSWTLPPAPNCTGATSFIATYRLGVAAQGQSRPCLQPTPEATCCTIRDVQLFSLAPYVLNVTAVHPGGASSGFAPFVAEHVIKPDPPEAVHLSPLPGQRLQVRWEPPRSWPFPELFSLKYWIRYKRQGASRFRQVGPIEATSFTLRAARPRARYCVQKYYPPDFDPSKIPKLKLPKDRQYVVRLMAPFNMRCKTCGEYIYKGKKFNARKETVQNEVYLGLPIFRFYIKCTRCLAEITFKTDPENTDYTMEHGATRNFQAEKLLEEEEKRVQKEREDEELNNPMKVLENRTKDSKLEMEVLENLQELKDLNQRQAHVDFEAMLRRHRLSEEERRQRQQEEDERETAALLEEARRRRLLEDSDSEDEATPTAPRPAPRPAPTAILHEAPKAKRKAETLGSRAQLSGLVVVKKTKTETDGRSGRGPAPSPGAPESEKTADPAARAPGASSLSQLGAYGDSGDSDGSD</sequence>
<keyword evidence="18" id="KW-1185">Reference proteome</keyword>
<evidence type="ECO:0000256" key="9">
    <source>
        <dbReference type="ARBA" id="ARBA00022833"/>
    </source>
</evidence>
<evidence type="ECO:0000256" key="7">
    <source>
        <dbReference type="ARBA" id="ARBA00022729"/>
    </source>
</evidence>
<feature type="region of interest" description="Disordered" evidence="15">
    <location>
        <begin position="1"/>
        <end position="23"/>
    </location>
</feature>
<comment type="function">
    <text evidence="13">Part of the spliceosome which catalyzes two sequential transesterification reactions, first the excision of the non-coding intron from pre-mRNA and then the ligation of the coding exons to form the mature mRNA. Plays a role in stabilizing the structure of the spliceosome catalytic core and docking of the branch helix into the active site, producing 5'-exon and lariat intron-3'-intermediates. May protect cells from TP53-dependent apoptosis upon dsDNA break damage through association with PRP19-CD5L complex.</text>
</comment>
<proteinExistence type="inferred from homology"/>
<evidence type="ECO:0000256" key="2">
    <source>
        <dbReference type="ARBA" id="ARBA00004613"/>
    </source>
</evidence>
<dbReference type="FunFam" id="2.60.40.10:FF:001499">
    <property type="entry name" value="Interleukin-27 subunit beta"/>
    <property type="match status" value="1"/>
</dbReference>
<feature type="compositionally biased region" description="Basic and acidic residues" evidence="15">
    <location>
        <begin position="424"/>
        <end position="433"/>
    </location>
</feature>
<keyword evidence="14" id="KW-0175">Coiled coil</keyword>
<evidence type="ECO:0000313" key="17">
    <source>
        <dbReference type="EMBL" id="MBZ3873966.1"/>
    </source>
</evidence>
<dbReference type="InterPro" id="IPR003961">
    <property type="entry name" value="FN3_dom"/>
</dbReference>
<dbReference type="EMBL" id="JAATJV010215371">
    <property type="protein sequence ID" value="MBZ3873966.1"/>
    <property type="molecule type" value="Genomic_DNA"/>
</dbReference>
<feature type="binding site" evidence="13">
    <location>
        <position position="231"/>
    </location>
    <ligand>
        <name>Zn(2+)</name>
        <dbReference type="ChEBI" id="CHEBI:29105"/>
    </ligand>
</feature>
<evidence type="ECO:0000256" key="12">
    <source>
        <dbReference type="ARBA" id="ARBA00023242"/>
    </source>
</evidence>
<dbReference type="PROSITE" id="PS01354">
    <property type="entry name" value="HEMATOPO_REC_L_F3"/>
    <property type="match status" value="1"/>
</dbReference>
<keyword evidence="7" id="KW-0732">Signal</keyword>
<comment type="subcellular location">
    <subcellularLocation>
        <location evidence="1 13">Nucleus</location>
    </subcellularLocation>
    <subcellularLocation>
        <location evidence="2">Secreted</location>
    </subcellularLocation>
</comment>
<name>A0AA41MLA3_SCICA</name>
<dbReference type="InterPro" id="IPR043701">
    <property type="entry name" value="Yju2"/>
</dbReference>
<keyword evidence="5 13" id="KW-0479">Metal-binding</keyword>
<keyword evidence="9 13" id="KW-0862">Zinc</keyword>
<keyword evidence="3" id="KW-0964">Secreted</keyword>
<reference evidence="17" key="1">
    <citation type="submission" date="2020-03" db="EMBL/GenBank/DDBJ databases">
        <title>Studies in the Genomics of Life Span.</title>
        <authorList>
            <person name="Glass D."/>
        </authorList>
    </citation>
    <scope>NUCLEOTIDE SEQUENCE</scope>
    <source>
        <strain evidence="17">SUZIE</strain>
        <tissue evidence="17">Muscle</tissue>
    </source>
</reference>
<dbReference type="Pfam" id="PF24031">
    <property type="entry name" value="FN3_IL27B_N"/>
    <property type="match status" value="1"/>
</dbReference>